<evidence type="ECO:0000313" key="3">
    <source>
        <dbReference type="Proteomes" id="UP000054928"/>
    </source>
</evidence>
<keyword evidence="1" id="KW-0812">Transmembrane</keyword>
<sequence>MPFELPLISHRSFTLPMTAASYLVNVLIVNVAGYNRLLKRLVENEPSTHMSNNISAKGNHILSLPLTRVT</sequence>
<protein>
    <submittedName>
        <fullName evidence="2">Uncharacterized protein</fullName>
    </submittedName>
</protein>
<keyword evidence="3" id="KW-1185">Reference proteome</keyword>
<dbReference type="AlphaFoldDB" id="A0A0P1A8X9"/>
<organism evidence="2 3">
    <name type="scientific">Plasmopara halstedii</name>
    <name type="common">Downy mildew of sunflower</name>
    <dbReference type="NCBI Taxonomy" id="4781"/>
    <lineage>
        <taxon>Eukaryota</taxon>
        <taxon>Sar</taxon>
        <taxon>Stramenopiles</taxon>
        <taxon>Oomycota</taxon>
        <taxon>Peronosporomycetes</taxon>
        <taxon>Peronosporales</taxon>
        <taxon>Peronosporaceae</taxon>
        <taxon>Plasmopara</taxon>
    </lineage>
</organism>
<evidence type="ECO:0000256" key="1">
    <source>
        <dbReference type="SAM" id="Phobius"/>
    </source>
</evidence>
<keyword evidence="1" id="KW-1133">Transmembrane helix</keyword>
<keyword evidence="1" id="KW-0472">Membrane</keyword>
<feature type="transmembrane region" description="Helical" evidence="1">
    <location>
        <begin position="12"/>
        <end position="32"/>
    </location>
</feature>
<name>A0A0P1A8X9_PLAHL</name>
<dbReference type="Proteomes" id="UP000054928">
    <property type="component" value="Unassembled WGS sequence"/>
</dbReference>
<proteinExistence type="predicted"/>
<dbReference type="RefSeq" id="XP_024573104.1">
    <property type="nucleotide sequence ID" value="XM_024721982.1"/>
</dbReference>
<dbReference type="GeneID" id="36399041"/>
<accession>A0A0P1A8X9</accession>
<evidence type="ECO:0000313" key="2">
    <source>
        <dbReference type="EMBL" id="CEG36735.1"/>
    </source>
</evidence>
<reference evidence="3" key="1">
    <citation type="submission" date="2014-09" db="EMBL/GenBank/DDBJ databases">
        <authorList>
            <person name="Sharma Rahul"/>
            <person name="Thines Marco"/>
        </authorList>
    </citation>
    <scope>NUCLEOTIDE SEQUENCE [LARGE SCALE GENOMIC DNA]</scope>
</reference>
<dbReference type="EMBL" id="CCYD01000246">
    <property type="protein sequence ID" value="CEG36735.1"/>
    <property type="molecule type" value="Genomic_DNA"/>
</dbReference>